<gene>
    <name evidence="2" type="ORF">SAMN05216544_0250</name>
</gene>
<dbReference type="OrthoDB" id="9776669at2"/>
<keyword evidence="1" id="KW-0732">Signal</keyword>
<dbReference type="CDD" id="cd13567">
    <property type="entry name" value="PBP2_TtGluBP"/>
    <property type="match status" value="1"/>
</dbReference>
<feature type="chain" id="PRO_5038697857" description="ABC-type taurine transport system, periplasmic component" evidence="1">
    <location>
        <begin position="26"/>
        <end position="324"/>
    </location>
</feature>
<dbReference type="EMBL" id="FNHZ01000001">
    <property type="protein sequence ID" value="SDM43812.1"/>
    <property type="molecule type" value="Genomic_DNA"/>
</dbReference>
<evidence type="ECO:0000256" key="1">
    <source>
        <dbReference type="SAM" id="SignalP"/>
    </source>
</evidence>
<accession>A0A1G9T866</accession>
<dbReference type="Proteomes" id="UP000187651">
    <property type="component" value="Unassembled WGS sequence"/>
</dbReference>
<protein>
    <recommendedName>
        <fullName evidence="4">ABC-type taurine transport system, periplasmic component</fullName>
    </recommendedName>
</protein>
<name>A0A1G9T866_9FIRM</name>
<keyword evidence="3" id="KW-1185">Reference proteome</keyword>
<evidence type="ECO:0000313" key="3">
    <source>
        <dbReference type="Proteomes" id="UP000187651"/>
    </source>
</evidence>
<dbReference type="PANTHER" id="PTHR42941">
    <property type="entry name" value="SLL1037 PROTEIN"/>
    <property type="match status" value="1"/>
</dbReference>
<dbReference type="NCBIfam" id="TIGR02122">
    <property type="entry name" value="TRAP_TAXI"/>
    <property type="match status" value="1"/>
</dbReference>
<dbReference type="AlphaFoldDB" id="A0A1G9T866"/>
<dbReference type="RefSeq" id="WP_074520550.1">
    <property type="nucleotide sequence ID" value="NZ_FNHZ01000001.1"/>
</dbReference>
<dbReference type="PANTHER" id="PTHR42941:SF1">
    <property type="entry name" value="SLL1037 PROTEIN"/>
    <property type="match status" value="1"/>
</dbReference>
<reference evidence="3" key="1">
    <citation type="submission" date="2016-10" db="EMBL/GenBank/DDBJ databases">
        <authorList>
            <person name="Varghese N."/>
            <person name="Submissions S."/>
        </authorList>
    </citation>
    <scope>NUCLEOTIDE SEQUENCE [LARGE SCALE GENOMIC DNA]</scope>
    <source>
        <strain evidence="3">M83</strain>
    </source>
</reference>
<sequence length="324" mass="35156">MRTFKKLCACLVCMCLFLGTMTGCSQSSQRMMFGTGGTSGTYYSYGGIIAQYMKNYADVKAVAVSTGGSKVNIQSIHDGDFQLAFTQSDVMTYAWEGTRAFENDGATTDFRVLASLYSETVQIITMDDSITSVEDLKGKRVSIGQAGSGVYFNAIDILNAAGIDIDDIKPQYQSFEDSKEALKDGRIDAAFIVSGTPTTAITELATTNGVNLISIDEELQEKILSDYSYYKAYTIPAGTYPDQDEDIQTVAVEATLIVSADVDEETVYNLTAAIFDHVEDIKLENSKGAELTLESATDITTVPYHAGAAKYFAEKGYTVNTDEN</sequence>
<proteinExistence type="predicted"/>
<dbReference type="InterPro" id="IPR011852">
    <property type="entry name" value="TRAP_TAXI"/>
</dbReference>
<evidence type="ECO:0000313" key="2">
    <source>
        <dbReference type="EMBL" id="SDM43812.1"/>
    </source>
</evidence>
<dbReference type="PROSITE" id="PS51257">
    <property type="entry name" value="PROKAR_LIPOPROTEIN"/>
    <property type="match status" value="1"/>
</dbReference>
<feature type="signal peptide" evidence="1">
    <location>
        <begin position="1"/>
        <end position="25"/>
    </location>
</feature>
<evidence type="ECO:0008006" key="4">
    <source>
        <dbReference type="Google" id="ProtNLM"/>
    </source>
</evidence>
<dbReference type="Pfam" id="PF16868">
    <property type="entry name" value="NMT1_3"/>
    <property type="match status" value="1"/>
</dbReference>
<dbReference type="Gene3D" id="3.40.190.10">
    <property type="entry name" value="Periplasmic binding protein-like II"/>
    <property type="match status" value="2"/>
</dbReference>
<organism evidence="2 3">
    <name type="scientific">Lachnospira pectinoschiza</name>
    <dbReference type="NCBI Taxonomy" id="28052"/>
    <lineage>
        <taxon>Bacteria</taxon>
        <taxon>Bacillati</taxon>
        <taxon>Bacillota</taxon>
        <taxon>Clostridia</taxon>
        <taxon>Lachnospirales</taxon>
        <taxon>Lachnospiraceae</taxon>
        <taxon>Lachnospira</taxon>
    </lineage>
</organism>
<dbReference type="SUPFAM" id="SSF53850">
    <property type="entry name" value="Periplasmic binding protein-like II"/>
    <property type="match status" value="1"/>
</dbReference>